<evidence type="ECO:0000313" key="3">
    <source>
        <dbReference type="Proteomes" id="UP001519287"/>
    </source>
</evidence>
<dbReference type="Proteomes" id="UP001519287">
    <property type="component" value="Unassembled WGS sequence"/>
</dbReference>
<protein>
    <recommendedName>
        <fullName evidence="4">Beta-hexosaminidase bacterial type N-terminal domain-containing protein</fullName>
    </recommendedName>
</protein>
<dbReference type="SUPFAM" id="SSF51445">
    <property type="entry name" value="(Trans)glycosidases"/>
    <property type="match status" value="1"/>
</dbReference>
<dbReference type="EMBL" id="JAGGLB010000047">
    <property type="protein sequence ID" value="MBP1996303.1"/>
    <property type="molecule type" value="Genomic_DNA"/>
</dbReference>
<accession>A0ABS4J8X9</accession>
<dbReference type="InterPro" id="IPR029018">
    <property type="entry name" value="Hex-like_dom2"/>
</dbReference>
<reference evidence="2 3" key="1">
    <citation type="submission" date="2021-03" db="EMBL/GenBank/DDBJ databases">
        <title>Genomic Encyclopedia of Type Strains, Phase IV (KMG-IV): sequencing the most valuable type-strain genomes for metagenomic binning, comparative biology and taxonomic classification.</title>
        <authorList>
            <person name="Goeker M."/>
        </authorList>
    </citation>
    <scope>NUCLEOTIDE SEQUENCE [LARGE SCALE GENOMIC DNA]</scope>
    <source>
        <strain evidence="2 3">DSM 26048</strain>
    </source>
</reference>
<evidence type="ECO:0000313" key="2">
    <source>
        <dbReference type="EMBL" id="MBP1996303.1"/>
    </source>
</evidence>
<keyword evidence="3" id="KW-1185">Reference proteome</keyword>
<gene>
    <name evidence="2" type="ORF">J2Z66_007949</name>
</gene>
<proteinExistence type="predicted"/>
<comment type="caution">
    <text evidence="2">The sequence shown here is derived from an EMBL/GenBank/DDBJ whole genome shotgun (WGS) entry which is preliminary data.</text>
</comment>
<evidence type="ECO:0000256" key="1">
    <source>
        <dbReference type="ARBA" id="ARBA00022801"/>
    </source>
</evidence>
<dbReference type="Gene3D" id="3.30.379.10">
    <property type="entry name" value="Chitobiase/beta-hexosaminidase domain 2-like"/>
    <property type="match status" value="1"/>
</dbReference>
<dbReference type="SUPFAM" id="SSF55545">
    <property type="entry name" value="beta-N-acetylhexosaminidase-like domain"/>
    <property type="match status" value="1"/>
</dbReference>
<dbReference type="Gene3D" id="3.20.20.80">
    <property type="entry name" value="Glycosidases"/>
    <property type="match status" value="1"/>
</dbReference>
<dbReference type="InterPro" id="IPR017853">
    <property type="entry name" value="GH"/>
</dbReference>
<keyword evidence="1" id="KW-0378">Hydrolase</keyword>
<organism evidence="2 3">
    <name type="scientific">Paenibacillus eucommiae</name>
    <dbReference type="NCBI Taxonomy" id="1355755"/>
    <lineage>
        <taxon>Bacteria</taxon>
        <taxon>Bacillati</taxon>
        <taxon>Bacillota</taxon>
        <taxon>Bacilli</taxon>
        <taxon>Bacillales</taxon>
        <taxon>Paenibacillaceae</taxon>
        <taxon>Paenibacillus</taxon>
    </lineage>
</organism>
<name>A0ABS4J8X9_9BACL</name>
<dbReference type="RefSeq" id="WP_209978599.1">
    <property type="nucleotide sequence ID" value="NZ_JAGGLB010000047.1"/>
</dbReference>
<sequence>MYVEFETSKDKKALEFPHFPTRFQAVVWRNWGLVSPDRIAKVIGASSEQVIELAEEMGLADSPDIDPIWLQRGFITIIRFNWHLLPYEQLLVLLGWTEEQLEFALKEDDFLWIKLGSLKPLSEPVKYRPLTSNEQRRTRELKEHLHAHFPLKDRSRGSAERPFSFMNQFAFSDDTFEWTESEVANSSYSAASDEDVIVIDQRWTVVYPHGTKWVMKFAERFAKRHLERWGIPLTTGEAHTFGGQGWQALAEEQCIRLELAPNAELLAESHEVHIGPDGIDIKAVDEVGLLRGLQYIARQMLRAKGPILQAGSSKRTTKVDLRYVYSYFAVFGDPFIDPDLNPYPDDLLERLSELGVNGVWLQSVMYNLVQWEEAPELSHGCDIRMGGLRKLVDRAADYGIRIYLYYNEPRTMPLPFFERHPEWRGHVVGEYATLCTSHPDIQQYLREGTARLFRDVPGLGGIFMITMSENLTNCYSGSQGKTNCQRCSDREAHEVIAEVVRVVTEGAHSVSPEARIICWTWGWAPGYGWSEDDVMNGIKLLPDGISVMCTSEHQMATNVAEIPGIIVDYSISNVGPSELSRNTWKVAHERGLKAMAKVQFNNTWECAAVPFLPVFDLVQKHIEGLMESGVSGLQLSWTLGGYPSPNLELVSEYYWENDGQPESRIRTLLHGKFGTQAGDAIADASTAFSRAFTEFPFECGVVYIAPQNYGPSNLLYLQPTGYKSTMIGFPYDDLQRWRSIYPSDKFATQFKKLSLGWKKGLELIAKAERYITPGQRSEFNLLQHAAQGAFHHFYSTYLQITFVILRDRLAKARSQHVKKELREKLLTIVDREIDTAKALYEIMRLDSRIGYEATNHYFYTTGSLQEKVLNCLNVRALLVAGGELP</sequence>
<evidence type="ECO:0008006" key="4">
    <source>
        <dbReference type="Google" id="ProtNLM"/>
    </source>
</evidence>